<name>A0A4Y6RJA2_9BURK</name>
<sequence>MPLTFKPIKDKTNWAGCRWEVVDDDKLAELIARVAMGQSRYVRRVLTELSVSATKGKSTALDGAIKLLTVVDPEYPFHRDGWMFQVISWISAHMQGLADVIAYPHTIHAHKGFDGVHVQFDKKKRSVSLVVICEEKATTNTKNLVGRIWKEFAEMELGNRDNELTDQLTHLLENRSDIDVDKAIEEVIWKDARAYRVSVTIDDKFNSDAGYANLFKGYSTTISGKIDRRRSEVFYSSDIRDWFDKLAVKSIEFAKKMEKN</sequence>
<keyword evidence="2" id="KW-1185">Reference proteome</keyword>
<organism evidence="1 2">
    <name type="scientific">Janthinobacterium tructae</name>
    <dbReference type="NCBI Taxonomy" id="2590869"/>
    <lineage>
        <taxon>Bacteria</taxon>
        <taxon>Pseudomonadati</taxon>
        <taxon>Pseudomonadota</taxon>
        <taxon>Betaproteobacteria</taxon>
        <taxon>Burkholderiales</taxon>
        <taxon>Oxalobacteraceae</taxon>
        <taxon>Janthinobacterium</taxon>
    </lineage>
</organism>
<protein>
    <submittedName>
        <fullName evidence="1">Uncharacterized protein</fullName>
    </submittedName>
</protein>
<gene>
    <name evidence="1" type="ORF">FJQ89_23730</name>
</gene>
<dbReference type="RefSeq" id="WP_141171942.1">
    <property type="nucleotide sequence ID" value="NZ_CP041185.1"/>
</dbReference>
<dbReference type="AlphaFoldDB" id="A0A4Y6RJA2"/>
<reference evidence="1 2" key="1">
    <citation type="submission" date="2019-06" db="EMBL/GenBank/DDBJ databases">
        <title>Complete genome sequence of Janthinobacterium sp. SNU WT3 isolated from diseased rainbow trout.</title>
        <authorList>
            <person name="Oh W.T."/>
            <person name="Park S.C."/>
        </authorList>
    </citation>
    <scope>NUCLEOTIDE SEQUENCE [LARGE SCALE GENOMIC DNA]</scope>
    <source>
        <strain evidence="1 2">SNU WT3</strain>
    </source>
</reference>
<dbReference type="KEGG" id="jas:FJQ89_23730"/>
<accession>A0A4Y6RJA2</accession>
<dbReference type="Proteomes" id="UP000316665">
    <property type="component" value="Chromosome"/>
</dbReference>
<evidence type="ECO:0000313" key="1">
    <source>
        <dbReference type="EMBL" id="QDG73092.1"/>
    </source>
</evidence>
<dbReference type="EMBL" id="CP041185">
    <property type="protein sequence ID" value="QDG73092.1"/>
    <property type="molecule type" value="Genomic_DNA"/>
</dbReference>
<evidence type="ECO:0000313" key="2">
    <source>
        <dbReference type="Proteomes" id="UP000316665"/>
    </source>
</evidence>
<proteinExistence type="predicted"/>
<dbReference type="OrthoDB" id="5117958at2"/>